<evidence type="ECO:0000313" key="2">
    <source>
        <dbReference type="Proteomes" id="UP001164948"/>
    </source>
</evidence>
<dbReference type="AlphaFoldDB" id="A0AAF0A1A6"/>
<accession>A0AAF0A1A6</accession>
<dbReference type="EMBL" id="CP095081">
    <property type="protein sequence ID" value="WAI93949.1"/>
    <property type="molecule type" value="Genomic_DNA"/>
</dbReference>
<sequence>MEKFYKFTQDIIRSDFGMSVKDVMETNWQDLLAILGASEEKEKVMSLEEFIGQLA</sequence>
<dbReference type="RefSeq" id="WP_155782970.1">
    <property type="nucleotide sequence ID" value="NZ_CP095081.1"/>
</dbReference>
<dbReference type="Proteomes" id="UP001164948">
    <property type="component" value="Chromosome"/>
</dbReference>
<protein>
    <submittedName>
        <fullName evidence="1">Uncharacterized protein</fullName>
    </submittedName>
</protein>
<organism evidence="1 2">
    <name type="scientific">Streptococcus dysgalactiae</name>
    <dbReference type="NCBI Taxonomy" id="1334"/>
    <lineage>
        <taxon>Bacteria</taxon>
        <taxon>Bacillati</taxon>
        <taxon>Bacillota</taxon>
        <taxon>Bacilli</taxon>
        <taxon>Lactobacillales</taxon>
        <taxon>Streptococcaceae</taxon>
        <taxon>Streptococcus</taxon>
    </lineage>
</organism>
<gene>
    <name evidence="1" type="ORF">MP619_04960</name>
</gene>
<name>A0AAF0A1A6_STRDY</name>
<proteinExistence type="predicted"/>
<reference evidence="1" key="1">
    <citation type="submission" date="2022-03" db="EMBL/GenBank/DDBJ databases">
        <title>Characterization and genomic analysis of a Streptococcus dysgalactiae associated with cultured channel catfish mortalities in China.</title>
        <authorList>
            <person name="Wang J."/>
            <person name="Geng Y."/>
        </authorList>
    </citation>
    <scope>NUCLEOTIDE SEQUENCE</scope>
    <source>
        <strain evidence="1">WJ001</strain>
    </source>
</reference>
<evidence type="ECO:0000313" key="1">
    <source>
        <dbReference type="EMBL" id="WAI93949.1"/>
    </source>
</evidence>